<gene>
    <name evidence="4" type="ORF">B9G98_01361</name>
</gene>
<dbReference type="InterPro" id="IPR000679">
    <property type="entry name" value="Znf_GATA"/>
</dbReference>
<dbReference type="FunFam" id="3.30.50.10:FF:000059">
    <property type="entry name" value="Similar to transcription factor Zn, GATA"/>
    <property type="match status" value="1"/>
</dbReference>
<feature type="region of interest" description="Disordered" evidence="2">
    <location>
        <begin position="186"/>
        <end position="214"/>
    </location>
</feature>
<dbReference type="GO" id="GO:0000183">
    <property type="term" value="P:rDNA heterochromatin formation"/>
    <property type="evidence" value="ECO:0007669"/>
    <property type="project" value="TreeGrafter"/>
</dbReference>
<accession>A0A2T0FFG5</accession>
<feature type="region of interest" description="Disordered" evidence="2">
    <location>
        <begin position="227"/>
        <end position="261"/>
    </location>
</feature>
<reference evidence="4 5" key="1">
    <citation type="submission" date="2017-04" db="EMBL/GenBank/DDBJ databases">
        <title>Genome sequencing of [Candida] sorbophila.</title>
        <authorList>
            <person name="Ahn J.O."/>
        </authorList>
    </citation>
    <scope>NUCLEOTIDE SEQUENCE [LARGE SCALE GENOMIC DNA]</scope>
    <source>
        <strain evidence="4 5">DS02</strain>
    </source>
</reference>
<dbReference type="GeneID" id="36515110"/>
<proteinExistence type="predicted"/>
<dbReference type="InterPro" id="IPR042403">
    <property type="entry name" value="Spt21/Ams2"/>
</dbReference>
<protein>
    <recommendedName>
        <fullName evidence="3">GATA-type domain-containing protein</fullName>
    </recommendedName>
</protein>
<dbReference type="PANTHER" id="PTHR39147:SF1">
    <property type="entry name" value="PROTEIN SPT21"/>
    <property type="match status" value="1"/>
</dbReference>
<feature type="domain" description="GATA-type" evidence="3">
    <location>
        <begin position="280"/>
        <end position="337"/>
    </location>
</feature>
<feature type="compositionally biased region" description="Low complexity" evidence="2">
    <location>
        <begin position="186"/>
        <end position="206"/>
    </location>
</feature>
<dbReference type="Pfam" id="PF00320">
    <property type="entry name" value="GATA"/>
    <property type="match status" value="1"/>
</dbReference>
<organism evidence="4 5">
    <name type="scientific">Wickerhamiella sorbophila</name>
    <dbReference type="NCBI Taxonomy" id="45607"/>
    <lineage>
        <taxon>Eukaryota</taxon>
        <taxon>Fungi</taxon>
        <taxon>Dikarya</taxon>
        <taxon>Ascomycota</taxon>
        <taxon>Saccharomycotina</taxon>
        <taxon>Dipodascomycetes</taxon>
        <taxon>Dipodascales</taxon>
        <taxon>Trichomonascaceae</taxon>
        <taxon>Wickerhamiella</taxon>
    </lineage>
</organism>
<dbReference type="PROSITE" id="PS50114">
    <property type="entry name" value="GATA_ZN_FINGER_2"/>
    <property type="match status" value="1"/>
</dbReference>
<dbReference type="GO" id="GO:0043565">
    <property type="term" value="F:sequence-specific DNA binding"/>
    <property type="evidence" value="ECO:0007669"/>
    <property type="project" value="InterPro"/>
</dbReference>
<dbReference type="InterPro" id="IPR013088">
    <property type="entry name" value="Znf_NHR/GATA"/>
</dbReference>
<dbReference type="RefSeq" id="XP_024663687.1">
    <property type="nucleotide sequence ID" value="XM_024807919.1"/>
</dbReference>
<feature type="compositionally biased region" description="Polar residues" evidence="2">
    <location>
        <begin position="330"/>
        <end position="342"/>
    </location>
</feature>
<feature type="region of interest" description="Disordered" evidence="2">
    <location>
        <begin position="321"/>
        <end position="407"/>
    </location>
</feature>
<dbReference type="PANTHER" id="PTHR39147">
    <property type="entry name" value="PROTEIN SPT21"/>
    <property type="match status" value="1"/>
</dbReference>
<dbReference type="Gene3D" id="3.30.50.10">
    <property type="entry name" value="Erythroid Transcription Factor GATA-1, subunit A"/>
    <property type="match status" value="1"/>
</dbReference>
<evidence type="ECO:0000256" key="2">
    <source>
        <dbReference type="SAM" id="MobiDB-lite"/>
    </source>
</evidence>
<evidence type="ECO:0000259" key="3">
    <source>
        <dbReference type="PROSITE" id="PS50114"/>
    </source>
</evidence>
<feature type="compositionally biased region" description="Low complexity" evidence="2">
    <location>
        <begin position="388"/>
        <end position="397"/>
    </location>
</feature>
<dbReference type="SUPFAM" id="SSF57716">
    <property type="entry name" value="Glucocorticoid receptor-like (DNA-binding domain)"/>
    <property type="match status" value="1"/>
</dbReference>
<evidence type="ECO:0000313" key="5">
    <source>
        <dbReference type="Proteomes" id="UP000238350"/>
    </source>
</evidence>
<comment type="caution">
    <text evidence="4">The sequence shown here is derived from an EMBL/GenBank/DDBJ whole genome shotgun (WGS) entry which is preliminary data.</text>
</comment>
<dbReference type="AlphaFoldDB" id="A0A2T0FFG5"/>
<name>A0A2T0FFG5_9ASCO</name>
<sequence>MEVPVGFEARQLPVKILYTISRERNQKFVVKPPNLLPVHAENATSTIGLLNVSECLELILKVCPELSEFSEYSDYSLYSVDYSETELPLLAHGLLSSHIDHSVVSSGQYAAGKIGRSGLYSQTLEIELCFIPLVKRKFAVLQHGFESGPALPSDESLPAQAMKSMPISFSPDQKYASLRETHSVLSSQRSALPSSASSRSHSDMPSVPSSDFTLGAKRISPRKRFSASLFIPPSSPPRSTSAQSRPTPAQAPVANRRTRGSRIDEQLSHAIALGEAPEFCHNCGDIRTSTWRKIVIHGKEHNLCNACGLYYKTKKVMRPSELFNRRSRTTTKSLNSRTSTPNPIVLPAAAPSSSETVSEDPKDEATPADASPEANELPAQPSSPGKNESSSEPAAPSTPDTESNKENIPPEARFMQLATPNKRPDQFAGGSGSARRWLRTHIFSRSEDDVFEAFMQSPSKRYSNQQAADFDFRVQKLYITNGPSISSSPPLYHLDENIEGSWFEEAQ</sequence>
<dbReference type="GO" id="GO:0008270">
    <property type="term" value="F:zinc ion binding"/>
    <property type="evidence" value="ECO:0007669"/>
    <property type="project" value="UniProtKB-KW"/>
</dbReference>
<keyword evidence="1" id="KW-0863">Zinc-finger</keyword>
<feature type="compositionally biased region" description="Polar residues" evidence="2">
    <location>
        <begin position="237"/>
        <end position="247"/>
    </location>
</feature>
<dbReference type="PROSITE" id="PS00344">
    <property type="entry name" value="GATA_ZN_FINGER_1"/>
    <property type="match status" value="1"/>
</dbReference>
<dbReference type="Proteomes" id="UP000238350">
    <property type="component" value="Unassembled WGS sequence"/>
</dbReference>
<keyword evidence="1" id="KW-0479">Metal-binding</keyword>
<keyword evidence="5" id="KW-1185">Reference proteome</keyword>
<dbReference type="InterPro" id="IPR057725">
    <property type="entry name" value="Ams2-SPT21_N"/>
</dbReference>
<evidence type="ECO:0000313" key="4">
    <source>
        <dbReference type="EMBL" id="PRT53741.1"/>
    </source>
</evidence>
<dbReference type="GO" id="GO:0006357">
    <property type="term" value="P:regulation of transcription by RNA polymerase II"/>
    <property type="evidence" value="ECO:0007669"/>
    <property type="project" value="TreeGrafter"/>
</dbReference>
<dbReference type="Pfam" id="PF25823">
    <property type="entry name" value="Ams2-SPT21_N"/>
    <property type="match status" value="1"/>
</dbReference>
<dbReference type="GO" id="GO:0030466">
    <property type="term" value="P:silent mating-type cassette heterochromatin formation"/>
    <property type="evidence" value="ECO:0007669"/>
    <property type="project" value="TreeGrafter"/>
</dbReference>
<dbReference type="EMBL" id="NDIQ01000001">
    <property type="protein sequence ID" value="PRT53741.1"/>
    <property type="molecule type" value="Genomic_DNA"/>
</dbReference>
<dbReference type="CDD" id="cd00202">
    <property type="entry name" value="ZnF_GATA"/>
    <property type="match status" value="1"/>
</dbReference>
<evidence type="ECO:0000256" key="1">
    <source>
        <dbReference type="PROSITE-ProRule" id="PRU00094"/>
    </source>
</evidence>
<keyword evidence="1" id="KW-0862">Zinc</keyword>
<dbReference type="OrthoDB" id="515401at2759"/>
<dbReference type="SMART" id="SM00401">
    <property type="entry name" value="ZnF_GATA"/>
    <property type="match status" value="1"/>
</dbReference>